<dbReference type="InterPro" id="IPR036568">
    <property type="entry name" value="GGCT-like_sf"/>
</dbReference>
<dbReference type="AlphaFoldDB" id="A0A8T7M8W0"/>
<dbReference type="Proteomes" id="UP000521676">
    <property type="component" value="Unassembled WGS sequence"/>
</dbReference>
<dbReference type="RefSeq" id="WP_341470331.1">
    <property type="nucleotide sequence ID" value="NZ_CP128400.1"/>
</dbReference>
<dbReference type="InterPro" id="IPR013024">
    <property type="entry name" value="GGCT-like"/>
</dbReference>
<dbReference type="Proteomes" id="UP001431572">
    <property type="component" value="Chromosome 2"/>
</dbReference>
<organism evidence="2 4">
    <name type="scientific">Candidatus Chlorohelix allophototropha</name>
    <dbReference type="NCBI Taxonomy" id="3003348"/>
    <lineage>
        <taxon>Bacteria</taxon>
        <taxon>Bacillati</taxon>
        <taxon>Chloroflexota</taxon>
        <taxon>Chloroflexia</taxon>
        <taxon>Candidatus Chloroheliales</taxon>
        <taxon>Candidatus Chloroheliaceae</taxon>
        <taxon>Candidatus Chlorohelix</taxon>
    </lineage>
</organism>
<dbReference type="SUPFAM" id="SSF110857">
    <property type="entry name" value="Gamma-glutamyl cyclotransferase-like"/>
    <property type="match status" value="1"/>
</dbReference>
<dbReference type="InterPro" id="IPR009288">
    <property type="entry name" value="AIG2-like_dom"/>
</dbReference>
<protein>
    <submittedName>
        <fullName evidence="2">Gamma-glutamylcyclotransferase</fullName>
    </submittedName>
</protein>
<sequence>MVEEYLPFFVYGTLRPRDYNYMIFLQKRTEKEETGFTLEGIELYDLGAYPMVREVQDKNKVVTGDLITVPVDIYPDVLANIDMLEDYMPGREDNHYCREIREVKGADGSSRRAWIYMGDEVYFKNLTPSPVLIEHGDWLLWKQSK</sequence>
<proteinExistence type="predicted"/>
<feature type="domain" description="Gamma-glutamylcyclotransferase AIG2-like" evidence="1">
    <location>
        <begin position="8"/>
        <end position="139"/>
    </location>
</feature>
<evidence type="ECO:0000313" key="4">
    <source>
        <dbReference type="Proteomes" id="UP000521676"/>
    </source>
</evidence>
<evidence type="ECO:0000313" key="3">
    <source>
        <dbReference type="EMBL" id="WJW68427.1"/>
    </source>
</evidence>
<dbReference type="CDD" id="cd06661">
    <property type="entry name" value="GGCT_like"/>
    <property type="match status" value="1"/>
</dbReference>
<keyword evidence="5" id="KW-1185">Reference proteome</keyword>
<evidence type="ECO:0000313" key="2">
    <source>
        <dbReference type="EMBL" id="NWJ48494.1"/>
    </source>
</evidence>
<dbReference type="EMBL" id="CP128400">
    <property type="protein sequence ID" value="WJW68427.1"/>
    <property type="molecule type" value="Genomic_DNA"/>
</dbReference>
<evidence type="ECO:0000313" key="5">
    <source>
        <dbReference type="Proteomes" id="UP001431572"/>
    </source>
</evidence>
<reference evidence="2 4" key="1">
    <citation type="submission" date="2020-06" db="EMBL/GenBank/DDBJ databases">
        <title>Anoxygenic phototrophic Chloroflexota member uses a Type I reaction center.</title>
        <authorList>
            <person name="Tsuji J.M."/>
            <person name="Shaw N.A."/>
            <person name="Nagashima S."/>
            <person name="Venkiteswaran J."/>
            <person name="Schiff S.L."/>
            <person name="Hanada S."/>
            <person name="Tank M."/>
            <person name="Neufeld J.D."/>
        </authorList>
    </citation>
    <scope>NUCLEOTIDE SEQUENCE [LARGE SCALE GENOMIC DNA]</scope>
    <source>
        <strain evidence="2">L227-S17</strain>
    </source>
</reference>
<dbReference type="Gene3D" id="3.10.490.10">
    <property type="entry name" value="Gamma-glutamyl cyclotransferase-like"/>
    <property type="match status" value="1"/>
</dbReference>
<accession>A0A8T7M8W0</accession>
<evidence type="ECO:0000259" key="1">
    <source>
        <dbReference type="Pfam" id="PF06094"/>
    </source>
</evidence>
<gene>
    <name evidence="2" type="ORF">HXX08_21770</name>
    <name evidence="3" type="ORF">OZ401_004038</name>
</gene>
<dbReference type="Pfam" id="PF06094">
    <property type="entry name" value="GGACT"/>
    <property type="match status" value="1"/>
</dbReference>
<reference evidence="3" key="2">
    <citation type="journal article" date="2024" name="Nature">
        <title>Anoxygenic phototroph of the Chloroflexota uses a type I reaction centre.</title>
        <authorList>
            <person name="Tsuji J.M."/>
            <person name="Shaw N.A."/>
            <person name="Nagashima S."/>
            <person name="Venkiteswaran J.J."/>
            <person name="Schiff S.L."/>
            <person name="Watanabe T."/>
            <person name="Fukui M."/>
            <person name="Hanada S."/>
            <person name="Tank M."/>
            <person name="Neufeld J.D."/>
        </authorList>
    </citation>
    <scope>NUCLEOTIDE SEQUENCE</scope>
    <source>
        <strain evidence="3">L227-S17</strain>
    </source>
</reference>
<dbReference type="EMBL" id="JACATZ010000003">
    <property type="protein sequence ID" value="NWJ48494.1"/>
    <property type="molecule type" value="Genomic_DNA"/>
</dbReference>
<name>A0A8T7M8W0_9CHLR</name>